<feature type="transmembrane region" description="Helical" evidence="9">
    <location>
        <begin position="44"/>
        <end position="62"/>
    </location>
</feature>
<evidence type="ECO:0000256" key="3">
    <source>
        <dbReference type="ARBA" id="ARBA00022448"/>
    </source>
</evidence>
<evidence type="ECO:0000313" key="12">
    <source>
        <dbReference type="Proteomes" id="UP000007962"/>
    </source>
</evidence>
<dbReference type="GO" id="GO:0005886">
    <property type="term" value="C:plasma membrane"/>
    <property type="evidence" value="ECO:0007669"/>
    <property type="project" value="UniProtKB-SubCell"/>
</dbReference>
<evidence type="ECO:0000256" key="5">
    <source>
        <dbReference type="ARBA" id="ARBA00022692"/>
    </source>
</evidence>
<dbReference type="OrthoDB" id="369870at2"/>
<reference evidence="11 12" key="1">
    <citation type="journal article" date="2009" name="Stand. Genomic Sci.">
        <title>Complete genome sequence of Beutenbergia cavernae type strain (HKI 0122).</title>
        <authorList>
            <person name="Land M."/>
            <person name="Pukall R."/>
            <person name="Abt B."/>
            <person name="Goker M."/>
            <person name="Rohde M."/>
            <person name="Glavina Del Rio T."/>
            <person name="Tice H."/>
            <person name="Copeland A."/>
            <person name="Cheng J.F."/>
            <person name="Lucas S."/>
            <person name="Chen F."/>
            <person name="Nolan M."/>
            <person name="Bruce D."/>
            <person name="Goodwin L."/>
            <person name="Pitluck S."/>
            <person name="Ivanova N."/>
            <person name="Mavromatis K."/>
            <person name="Ovchinnikova G."/>
            <person name="Pati A."/>
            <person name="Chen A."/>
            <person name="Palaniappan K."/>
            <person name="Hauser L."/>
            <person name="Chang Y.J."/>
            <person name="Jefferies C.C."/>
            <person name="Saunders E."/>
            <person name="Brettin T."/>
            <person name="Detter J.C."/>
            <person name="Han C."/>
            <person name="Chain P."/>
            <person name="Bristow J."/>
            <person name="Eisen J.A."/>
            <person name="Markowitz V."/>
            <person name="Hugenholtz P."/>
            <person name="Kyrpides N.C."/>
            <person name="Klenk H.P."/>
            <person name="Lapidus A."/>
        </authorList>
    </citation>
    <scope>NUCLEOTIDE SEQUENCE [LARGE SCALE GENOMIC DNA]</scope>
    <source>
        <strain evidence="12">ATCC BAA-8 / DSM 12333 / NBRC 16432</strain>
    </source>
</reference>
<evidence type="ECO:0000256" key="4">
    <source>
        <dbReference type="ARBA" id="ARBA00022475"/>
    </source>
</evidence>
<evidence type="ECO:0000256" key="6">
    <source>
        <dbReference type="ARBA" id="ARBA00022989"/>
    </source>
</evidence>
<dbReference type="InterPro" id="IPR037185">
    <property type="entry name" value="EmrE-like"/>
</dbReference>
<dbReference type="EMBL" id="CP001618">
    <property type="protein sequence ID" value="ACQ81445.1"/>
    <property type="molecule type" value="Genomic_DNA"/>
</dbReference>
<dbReference type="KEGG" id="bcv:Bcav_3201"/>
<dbReference type="SUPFAM" id="SSF103481">
    <property type="entry name" value="Multidrug resistance efflux transporter EmrE"/>
    <property type="match status" value="2"/>
</dbReference>
<dbReference type="NCBIfam" id="TIGR00688">
    <property type="entry name" value="rarD"/>
    <property type="match status" value="1"/>
</dbReference>
<dbReference type="Pfam" id="PF00892">
    <property type="entry name" value="EamA"/>
    <property type="match status" value="1"/>
</dbReference>
<evidence type="ECO:0000256" key="2">
    <source>
        <dbReference type="ARBA" id="ARBA00007362"/>
    </source>
</evidence>
<evidence type="ECO:0000313" key="11">
    <source>
        <dbReference type="EMBL" id="ACQ81445.1"/>
    </source>
</evidence>
<name>C5C0P9_BEUC1</name>
<keyword evidence="5 9" id="KW-0812">Transmembrane</keyword>
<evidence type="ECO:0000256" key="7">
    <source>
        <dbReference type="ARBA" id="ARBA00023136"/>
    </source>
</evidence>
<accession>C5C0P9</accession>
<organism evidence="11 12">
    <name type="scientific">Beutenbergia cavernae (strain ATCC BAA-8 / DSM 12333 / CCUG 43141 / JCM 11478 / NBRC 16432 / NCIMB 13614 / HKI 0122)</name>
    <dbReference type="NCBI Taxonomy" id="471853"/>
    <lineage>
        <taxon>Bacteria</taxon>
        <taxon>Bacillati</taxon>
        <taxon>Actinomycetota</taxon>
        <taxon>Actinomycetes</taxon>
        <taxon>Micrococcales</taxon>
        <taxon>Beutenbergiaceae</taxon>
        <taxon>Beutenbergia</taxon>
    </lineage>
</organism>
<keyword evidence="4" id="KW-1003">Cell membrane</keyword>
<gene>
    <name evidence="11" type="ordered locus">Bcav_3201</name>
</gene>
<feature type="transmembrane region" description="Helical" evidence="9">
    <location>
        <begin position="221"/>
        <end position="242"/>
    </location>
</feature>
<proteinExistence type="inferred from homology"/>
<dbReference type="PANTHER" id="PTHR22911:SF137">
    <property type="entry name" value="SOLUTE CARRIER FAMILY 35 MEMBER G2-RELATED"/>
    <property type="match status" value="1"/>
</dbReference>
<comment type="similarity">
    <text evidence="2">Belongs to the EamA transporter family.</text>
</comment>
<dbReference type="RefSeq" id="WP_015883685.1">
    <property type="nucleotide sequence ID" value="NC_012669.1"/>
</dbReference>
<dbReference type="HOGENOM" id="CLU_054508_1_0_11"/>
<dbReference type="eggNOG" id="COG2962">
    <property type="taxonomic scope" value="Bacteria"/>
</dbReference>
<feature type="region of interest" description="Disordered" evidence="8">
    <location>
        <begin position="309"/>
        <end position="333"/>
    </location>
</feature>
<feature type="transmembrane region" description="Helical" evidence="9">
    <location>
        <begin position="189"/>
        <end position="209"/>
    </location>
</feature>
<dbReference type="InterPro" id="IPR004626">
    <property type="entry name" value="RarD"/>
</dbReference>
<feature type="transmembrane region" description="Helical" evidence="9">
    <location>
        <begin position="130"/>
        <end position="147"/>
    </location>
</feature>
<feature type="transmembrane region" description="Helical" evidence="9">
    <location>
        <begin position="105"/>
        <end position="123"/>
    </location>
</feature>
<keyword evidence="12" id="KW-1185">Reference proteome</keyword>
<keyword evidence="3" id="KW-0813">Transport</keyword>
<feature type="transmembrane region" description="Helical" evidence="9">
    <location>
        <begin position="277"/>
        <end position="300"/>
    </location>
</feature>
<feature type="transmembrane region" description="Helical" evidence="9">
    <location>
        <begin position="254"/>
        <end position="271"/>
    </location>
</feature>
<dbReference type="STRING" id="471853.Bcav_3201"/>
<feature type="transmembrane region" description="Helical" evidence="9">
    <location>
        <begin position="153"/>
        <end position="169"/>
    </location>
</feature>
<dbReference type="AlphaFoldDB" id="C5C0P9"/>
<dbReference type="PANTHER" id="PTHR22911">
    <property type="entry name" value="ACYL-MALONYL CONDENSING ENZYME-RELATED"/>
    <property type="match status" value="1"/>
</dbReference>
<evidence type="ECO:0000256" key="9">
    <source>
        <dbReference type="SAM" id="Phobius"/>
    </source>
</evidence>
<dbReference type="InterPro" id="IPR000620">
    <property type="entry name" value="EamA_dom"/>
</dbReference>
<feature type="transmembrane region" description="Helical" evidence="9">
    <location>
        <begin position="74"/>
        <end position="99"/>
    </location>
</feature>
<dbReference type="Proteomes" id="UP000007962">
    <property type="component" value="Chromosome"/>
</dbReference>
<sequence>MPPASPPDRWGVPLGVSAYVLWGVLPLYLALLEPAGPVEIIAHRVVWSLLFCLVGLALARGMRSYLTVLRTPRLLRPLAVAAVLVGVNWTVFVFAVQAGHVIDAALGYFINPLVTALLAVLVLRERLRPVQWAALGLSGVAVVVITVGYGTLPWVALALAGSFGLYGLVKNRVGRDVGALPGLAAETTVLAPLALGYLVWLALTGTAAFGQPGADATPVGYALLLMAAGPATAIPLLLFAGAARRLPLASMASLQYLAPLMQFGLGVVVFGEEMPLARWVGFVLVWVALAALTVDGLRAARATRLLRRKAQEPAEPDGPDGPAVSAGSPTADA</sequence>
<evidence type="ECO:0000256" key="1">
    <source>
        <dbReference type="ARBA" id="ARBA00004651"/>
    </source>
</evidence>
<comment type="subcellular location">
    <subcellularLocation>
        <location evidence="1">Cell membrane</location>
        <topology evidence="1">Multi-pass membrane protein</topology>
    </subcellularLocation>
</comment>
<evidence type="ECO:0000259" key="10">
    <source>
        <dbReference type="Pfam" id="PF00892"/>
    </source>
</evidence>
<feature type="transmembrane region" description="Helical" evidence="9">
    <location>
        <begin position="12"/>
        <end position="32"/>
    </location>
</feature>
<feature type="domain" description="EamA" evidence="10">
    <location>
        <begin position="10"/>
        <end position="146"/>
    </location>
</feature>
<evidence type="ECO:0000256" key="8">
    <source>
        <dbReference type="SAM" id="MobiDB-lite"/>
    </source>
</evidence>
<keyword evidence="7 9" id="KW-0472">Membrane</keyword>
<keyword evidence="6 9" id="KW-1133">Transmembrane helix</keyword>
<protein>
    <submittedName>
        <fullName evidence="11">RarD protein, DMT superfamily transporter</fullName>
    </submittedName>
</protein>